<dbReference type="Pfam" id="PF08327">
    <property type="entry name" value="AHSA1"/>
    <property type="match status" value="1"/>
</dbReference>
<dbReference type="OrthoDB" id="8117292at2"/>
<dbReference type="KEGG" id="tfa:BW733_11840"/>
<dbReference type="AlphaFoldDB" id="A0A1Q2CZ88"/>
<sequence length="166" mass="18348">MTAAPTGHLRGTSQLAWSRTFNAPIGHVWDAVAVPELLDRWYGTFTGDPATGEVRLFMTAEGDREGSPVRVERCDKPSGYAVRTLGEGPTWVLAVDLSEIEGFTTLTLVQTFDSADRIDRIGPGWEYYLDRLVAVENGRDPATINFDGYHPSQGGYYARLADQMTF</sequence>
<dbReference type="STRING" id="399497.BW733_11840"/>
<gene>
    <name evidence="3" type="ORF">BW733_11840</name>
</gene>
<evidence type="ECO:0000256" key="1">
    <source>
        <dbReference type="ARBA" id="ARBA00006817"/>
    </source>
</evidence>
<evidence type="ECO:0000259" key="2">
    <source>
        <dbReference type="Pfam" id="PF08327"/>
    </source>
</evidence>
<reference evidence="3 4" key="1">
    <citation type="journal article" date="2008" name="Int. J. Syst. Evol. Microbiol.">
        <title>Tessaracoccus flavescens sp. nov., isolated from marine sediment.</title>
        <authorList>
            <person name="Lee D.W."/>
            <person name="Lee S.D."/>
        </authorList>
    </citation>
    <scope>NUCLEOTIDE SEQUENCE [LARGE SCALE GENOMIC DNA]</scope>
    <source>
        <strain evidence="3 4">SST-39T</strain>
    </source>
</reference>
<dbReference type="Proteomes" id="UP000188235">
    <property type="component" value="Chromosome"/>
</dbReference>
<dbReference type="Gene3D" id="3.30.530.20">
    <property type="match status" value="1"/>
</dbReference>
<dbReference type="InterPro" id="IPR013538">
    <property type="entry name" value="ASHA1/2-like_C"/>
</dbReference>
<name>A0A1Q2CZ88_9ACTN</name>
<protein>
    <recommendedName>
        <fullName evidence="2">Activator of Hsp90 ATPase homologue 1/2-like C-terminal domain-containing protein</fullName>
    </recommendedName>
</protein>
<dbReference type="RefSeq" id="WP_152024685.1">
    <property type="nucleotide sequence ID" value="NZ_CP019607.1"/>
</dbReference>
<organism evidence="3 4">
    <name type="scientific">Tessaracoccus flavescens</name>
    <dbReference type="NCBI Taxonomy" id="399497"/>
    <lineage>
        <taxon>Bacteria</taxon>
        <taxon>Bacillati</taxon>
        <taxon>Actinomycetota</taxon>
        <taxon>Actinomycetes</taxon>
        <taxon>Propionibacteriales</taxon>
        <taxon>Propionibacteriaceae</taxon>
        <taxon>Tessaracoccus</taxon>
    </lineage>
</organism>
<comment type="similarity">
    <text evidence="1">Belongs to the AHA1 family.</text>
</comment>
<feature type="domain" description="Activator of Hsp90 ATPase homologue 1/2-like C-terminal" evidence="2">
    <location>
        <begin position="22"/>
        <end position="134"/>
    </location>
</feature>
<evidence type="ECO:0000313" key="4">
    <source>
        <dbReference type="Proteomes" id="UP000188235"/>
    </source>
</evidence>
<evidence type="ECO:0000313" key="3">
    <source>
        <dbReference type="EMBL" id="AQP51405.1"/>
    </source>
</evidence>
<dbReference type="EMBL" id="CP019607">
    <property type="protein sequence ID" value="AQP51405.1"/>
    <property type="molecule type" value="Genomic_DNA"/>
</dbReference>
<proteinExistence type="inferred from homology"/>
<dbReference type="InterPro" id="IPR023393">
    <property type="entry name" value="START-like_dom_sf"/>
</dbReference>
<dbReference type="SUPFAM" id="SSF55961">
    <property type="entry name" value="Bet v1-like"/>
    <property type="match status" value="1"/>
</dbReference>
<accession>A0A1Q2CZ88</accession>
<keyword evidence="4" id="KW-1185">Reference proteome</keyword>